<feature type="transmembrane region" description="Helical" evidence="1">
    <location>
        <begin position="95"/>
        <end position="113"/>
    </location>
</feature>
<evidence type="ECO:0000313" key="3">
    <source>
        <dbReference type="Proteomes" id="UP000651852"/>
    </source>
</evidence>
<feature type="transmembrane region" description="Helical" evidence="1">
    <location>
        <begin position="12"/>
        <end position="31"/>
    </location>
</feature>
<dbReference type="Proteomes" id="UP000651852">
    <property type="component" value="Unassembled WGS sequence"/>
</dbReference>
<keyword evidence="3" id="KW-1185">Reference proteome</keyword>
<evidence type="ECO:0000313" key="2">
    <source>
        <dbReference type="EMBL" id="MBC3951547.1"/>
    </source>
</evidence>
<sequence length="143" mass="15674">MNFFRTHRSPIAWMLYAFILFNGLACAMSHGQMMGAFSGEPAAAPSHHEHHGTASMSDAHHEMSMGMSMPMPMDSTSKTMATPGSLQSLFGDCSFAGTLTLAMIFFVALSWLIRTRSPRFIFPSLWPGLTSRQCFPGLNPQAP</sequence>
<organism evidence="2 3">
    <name type="scientific">Pseudomonas folii</name>
    <dbReference type="NCBI Taxonomy" id="2762593"/>
    <lineage>
        <taxon>Bacteria</taxon>
        <taxon>Pseudomonadati</taxon>
        <taxon>Pseudomonadota</taxon>
        <taxon>Gammaproteobacteria</taxon>
        <taxon>Pseudomonadales</taxon>
        <taxon>Pseudomonadaceae</taxon>
        <taxon>Pseudomonas</taxon>
    </lineage>
</organism>
<gene>
    <name evidence="2" type="ORF">H8S59_17395</name>
</gene>
<keyword evidence="1" id="KW-0812">Transmembrane</keyword>
<dbReference type="EMBL" id="JACONW010000087">
    <property type="protein sequence ID" value="MBC3951547.1"/>
    <property type="molecule type" value="Genomic_DNA"/>
</dbReference>
<comment type="caution">
    <text evidence="2">The sequence shown here is derived from an EMBL/GenBank/DDBJ whole genome shotgun (WGS) entry which is preliminary data.</text>
</comment>
<name>A0ABR7B326_9PSED</name>
<proteinExistence type="predicted"/>
<protein>
    <submittedName>
        <fullName evidence="2">DUF2946 domain-containing protein</fullName>
    </submittedName>
</protein>
<dbReference type="RefSeq" id="WP_187522237.1">
    <property type="nucleotide sequence ID" value="NZ_JACONW010000087.1"/>
</dbReference>
<keyword evidence="1" id="KW-0472">Membrane</keyword>
<evidence type="ECO:0000256" key="1">
    <source>
        <dbReference type="SAM" id="Phobius"/>
    </source>
</evidence>
<reference evidence="2 3" key="1">
    <citation type="submission" date="2020-08" db="EMBL/GenBank/DDBJ databases">
        <title>Putative novel bacterial strains isolated from necrotic wheat leaf tissues caused by Xanthomonas translucens.</title>
        <authorList>
            <person name="Tambong J.T."/>
        </authorList>
    </citation>
    <scope>NUCLEOTIDE SEQUENCE [LARGE SCALE GENOMIC DNA]</scope>
    <source>
        <strain evidence="2 3">DOAB 1069</strain>
    </source>
</reference>
<keyword evidence="1" id="KW-1133">Transmembrane helix</keyword>
<accession>A0ABR7B326</accession>